<dbReference type="Gene3D" id="3.60.10.10">
    <property type="entry name" value="Endonuclease/exonuclease/phosphatase"/>
    <property type="match status" value="1"/>
</dbReference>
<dbReference type="EMBL" id="BSYR01000007">
    <property type="protein sequence ID" value="GMI69751.1"/>
    <property type="molecule type" value="Genomic_DNA"/>
</dbReference>
<dbReference type="SUPFAM" id="SSF56219">
    <property type="entry name" value="DNase I-like"/>
    <property type="match status" value="1"/>
</dbReference>
<dbReference type="AlphaFoldDB" id="A0A9W7H375"/>
<dbReference type="Proteomes" id="UP001165190">
    <property type="component" value="Unassembled WGS sequence"/>
</dbReference>
<dbReference type="OrthoDB" id="1935089at2759"/>
<dbReference type="PANTHER" id="PTHR33710:SF62">
    <property type="entry name" value="DUF4283 DOMAIN PROTEIN"/>
    <property type="match status" value="1"/>
</dbReference>
<keyword evidence="2" id="KW-1185">Reference proteome</keyword>
<protein>
    <recommendedName>
        <fullName evidence="3">Reverse transcriptase</fullName>
    </recommendedName>
</protein>
<proteinExistence type="predicted"/>
<evidence type="ECO:0008006" key="3">
    <source>
        <dbReference type="Google" id="ProtNLM"/>
    </source>
</evidence>
<evidence type="ECO:0000313" key="2">
    <source>
        <dbReference type="Proteomes" id="UP001165190"/>
    </source>
</evidence>
<reference evidence="1" key="1">
    <citation type="submission" date="2023-05" db="EMBL/GenBank/DDBJ databases">
        <title>Genome and transcriptome analyses reveal genes involved in the formation of fine ridges on petal epidermal cells in Hibiscus trionum.</title>
        <authorList>
            <person name="Koshimizu S."/>
            <person name="Masuda S."/>
            <person name="Ishii T."/>
            <person name="Shirasu K."/>
            <person name="Hoshino A."/>
            <person name="Arita M."/>
        </authorList>
    </citation>
    <scope>NUCLEOTIDE SEQUENCE</scope>
    <source>
        <strain evidence="1">Hamamatsu line</strain>
    </source>
</reference>
<sequence length="249" mass="28734">MLQFRDTLNDCELGDLGFDGVWFTWERGNFPHTNVRERLDRALANPSWWDLHPCYCVKHLLHSTSDHCPVLIDTLGHASTHSRSALTHFRFDAHWILEAEVEDMIKNAWEEPGTVLHKLASLGYTLSTWNKETKHMKRATKQGLLSKLQDLISSDPDDDKLQEMIEVKLGLNIEADKEELFWEQRAHSNWLTHGDNNTSFVHKFASYRKKTNHVQGLYDAAGRWVTSDNGMINLATSYFDDLFKTSSTC</sequence>
<dbReference type="InterPro" id="IPR036691">
    <property type="entry name" value="Endo/exonu/phosph_ase_sf"/>
</dbReference>
<name>A0A9W7H375_HIBTR</name>
<accession>A0A9W7H375</accession>
<organism evidence="1 2">
    <name type="scientific">Hibiscus trionum</name>
    <name type="common">Flower of an hour</name>
    <dbReference type="NCBI Taxonomy" id="183268"/>
    <lineage>
        <taxon>Eukaryota</taxon>
        <taxon>Viridiplantae</taxon>
        <taxon>Streptophyta</taxon>
        <taxon>Embryophyta</taxon>
        <taxon>Tracheophyta</taxon>
        <taxon>Spermatophyta</taxon>
        <taxon>Magnoliopsida</taxon>
        <taxon>eudicotyledons</taxon>
        <taxon>Gunneridae</taxon>
        <taxon>Pentapetalae</taxon>
        <taxon>rosids</taxon>
        <taxon>malvids</taxon>
        <taxon>Malvales</taxon>
        <taxon>Malvaceae</taxon>
        <taxon>Malvoideae</taxon>
        <taxon>Hibiscus</taxon>
    </lineage>
</organism>
<comment type="caution">
    <text evidence="1">The sequence shown here is derived from an EMBL/GenBank/DDBJ whole genome shotgun (WGS) entry which is preliminary data.</text>
</comment>
<gene>
    <name evidence="1" type="ORF">HRI_000644400</name>
</gene>
<dbReference type="PANTHER" id="PTHR33710">
    <property type="entry name" value="BNAC02G09200D PROTEIN"/>
    <property type="match status" value="1"/>
</dbReference>
<evidence type="ECO:0000313" key="1">
    <source>
        <dbReference type="EMBL" id="GMI69751.1"/>
    </source>
</evidence>